<evidence type="ECO:0000313" key="2">
    <source>
        <dbReference type="EMBL" id="MDM8157238.1"/>
    </source>
</evidence>
<evidence type="ECO:0000313" key="3">
    <source>
        <dbReference type="Proteomes" id="UP001529340"/>
    </source>
</evidence>
<keyword evidence="3" id="KW-1185">Reference proteome</keyword>
<dbReference type="RefSeq" id="WP_289607701.1">
    <property type="nucleotide sequence ID" value="NZ_JAUDCG010000022.1"/>
</dbReference>
<reference evidence="2" key="1">
    <citation type="submission" date="2023-06" db="EMBL/GenBank/DDBJ databases">
        <title>Identification and characterization of horizontal gene transfer across gut microbiota members of farm animals based on homology search.</title>
        <authorList>
            <person name="Schwarzerova J."/>
            <person name="Nykrynova M."/>
            <person name="Jureckova K."/>
            <person name="Cejkova D."/>
            <person name="Rychlik I."/>
        </authorList>
    </citation>
    <scope>NUCLEOTIDE SEQUENCE</scope>
    <source>
        <strain evidence="2">ET39</strain>
    </source>
</reference>
<feature type="transmembrane region" description="Helical" evidence="1">
    <location>
        <begin position="64"/>
        <end position="81"/>
    </location>
</feature>
<keyword evidence="1" id="KW-0472">Membrane</keyword>
<dbReference type="Proteomes" id="UP001529340">
    <property type="component" value="Unassembled WGS sequence"/>
</dbReference>
<organism evidence="2 3">
    <name type="scientific">Amedibacillus dolichus</name>
    <dbReference type="NCBI Taxonomy" id="31971"/>
    <lineage>
        <taxon>Bacteria</taxon>
        <taxon>Bacillati</taxon>
        <taxon>Bacillota</taxon>
        <taxon>Erysipelotrichia</taxon>
        <taxon>Erysipelotrichales</taxon>
        <taxon>Erysipelotrichaceae</taxon>
        <taxon>Amedibacillus</taxon>
    </lineage>
</organism>
<sequence length="180" mass="20035">MKFFLSNIKKDMVINALLLLIIGCVLLLFPTQVVRMTCYALGAILLVYGGMLLHQYFSSTVRSSLTLAFSVVLLIAGGFVILRYDLVISLIPFLMGIVFLFFGLQECRMALSLKQADYPKWSVNLLLAVLVLIVAAVLLFYPFRAASLAVRFIGGALIYSALSQLWTIHCLSSHAKDFFQ</sequence>
<dbReference type="InterPro" id="IPR005325">
    <property type="entry name" value="DUF308_memb"/>
</dbReference>
<feature type="transmembrane region" description="Helical" evidence="1">
    <location>
        <begin position="125"/>
        <end position="143"/>
    </location>
</feature>
<reference evidence="2" key="2">
    <citation type="submission" date="2023-06" db="EMBL/GenBank/DDBJ databases">
        <authorList>
            <person name="Zeman M."/>
            <person name="Kubasova T."/>
            <person name="Jahodarova E."/>
            <person name="Nykrynova M."/>
            <person name="Rychlik I."/>
        </authorList>
    </citation>
    <scope>NUCLEOTIDE SEQUENCE</scope>
    <source>
        <strain evidence="2">ET39</strain>
    </source>
</reference>
<dbReference type="PANTHER" id="PTHR34989:SF1">
    <property type="entry name" value="PROTEIN HDED"/>
    <property type="match status" value="1"/>
</dbReference>
<protein>
    <submittedName>
        <fullName evidence="2">DUF308 domain-containing protein</fullName>
    </submittedName>
</protein>
<keyword evidence="1" id="KW-1133">Transmembrane helix</keyword>
<accession>A0ABT7UC82</accession>
<dbReference type="EMBL" id="JAUDCG010000022">
    <property type="protein sequence ID" value="MDM8157238.1"/>
    <property type="molecule type" value="Genomic_DNA"/>
</dbReference>
<name>A0ABT7UC82_9FIRM</name>
<evidence type="ECO:0000256" key="1">
    <source>
        <dbReference type="SAM" id="Phobius"/>
    </source>
</evidence>
<gene>
    <name evidence="2" type="ORF">QUV96_06240</name>
</gene>
<dbReference type="PANTHER" id="PTHR34989">
    <property type="entry name" value="PROTEIN HDED"/>
    <property type="match status" value="1"/>
</dbReference>
<feature type="transmembrane region" description="Helical" evidence="1">
    <location>
        <begin position="12"/>
        <end position="33"/>
    </location>
</feature>
<keyword evidence="1" id="KW-0812">Transmembrane</keyword>
<dbReference type="Pfam" id="PF03729">
    <property type="entry name" value="DUF308"/>
    <property type="match status" value="2"/>
</dbReference>
<feature type="transmembrane region" description="Helical" evidence="1">
    <location>
        <begin position="39"/>
        <end position="57"/>
    </location>
</feature>
<dbReference type="InterPro" id="IPR052712">
    <property type="entry name" value="Acid_resist_chaperone_HdeD"/>
</dbReference>
<feature type="transmembrane region" description="Helical" evidence="1">
    <location>
        <begin position="87"/>
        <end position="104"/>
    </location>
</feature>
<comment type="caution">
    <text evidence="2">The sequence shown here is derived from an EMBL/GenBank/DDBJ whole genome shotgun (WGS) entry which is preliminary data.</text>
</comment>
<proteinExistence type="predicted"/>
<dbReference type="PROSITE" id="PS51257">
    <property type="entry name" value="PROKAR_LIPOPROTEIN"/>
    <property type="match status" value="1"/>
</dbReference>
<feature type="transmembrane region" description="Helical" evidence="1">
    <location>
        <begin position="149"/>
        <end position="171"/>
    </location>
</feature>